<dbReference type="GO" id="GO:0051301">
    <property type="term" value="P:cell division"/>
    <property type="evidence" value="ECO:0007669"/>
    <property type="project" value="UniProtKB-KW"/>
</dbReference>
<feature type="transmembrane region" description="Helical" evidence="6">
    <location>
        <begin position="309"/>
        <end position="328"/>
    </location>
</feature>
<keyword evidence="7" id="KW-0132">Cell division</keyword>
<gene>
    <name evidence="7" type="primary">ytgP_1</name>
    <name evidence="7" type="ORF">MBFIL_10900</name>
</gene>
<evidence type="ECO:0000256" key="2">
    <source>
        <dbReference type="ARBA" id="ARBA00022475"/>
    </source>
</evidence>
<protein>
    <submittedName>
        <fullName evidence="7">Putative cell division protein YtgP</fullName>
    </submittedName>
</protein>
<evidence type="ECO:0000313" key="8">
    <source>
        <dbReference type="Proteomes" id="UP000077066"/>
    </source>
</evidence>
<reference evidence="7 8" key="1">
    <citation type="submission" date="2016-04" db="EMBL/GenBank/DDBJ databases">
        <title>Genome sequence of Methanobrevibacter filiformis DSM 11501.</title>
        <authorList>
            <person name="Poehlein A."/>
            <person name="Seedorf H."/>
            <person name="Daniel R."/>
        </authorList>
    </citation>
    <scope>NUCLEOTIDE SEQUENCE [LARGE SCALE GENOMIC DNA]</scope>
    <source>
        <strain evidence="7 8">DSM 11501</strain>
    </source>
</reference>
<name>A0A166AY90_9EURY</name>
<dbReference type="GO" id="GO:0005886">
    <property type="term" value="C:plasma membrane"/>
    <property type="evidence" value="ECO:0007669"/>
    <property type="project" value="UniProtKB-SubCell"/>
</dbReference>
<dbReference type="PANTHER" id="PTHR30250:SF21">
    <property type="entry name" value="LIPID II FLIPPASE MURJ"/>
    <property type="match status" value="1"/>
</dbReference>
<feature type="transmembrane region" description="Helical" evidence="6">
    <location>
        <begin position="229"/>
        <end position="257"/>
    </location>
</feature>
<keyword evidence="4 6" id="KW-1133">Transmembrane helix</keyword>
<keyword evidence="7" id="KW-0131">Cell cycle</keyword>
<feature type="transmembrane region" description="Helical" evidence="6">
    <location>
        <begin position="50"/>
        <end position="69"/>
    </location>
</feature>
<dbReference type="OrthoDB" id="19148at2157"/>
<comment type="subcellular location">
    <subcellularLocation>
        <location evidence="1">Cell membrane</location>
        <topology evidence="1">Multi-pass membrane protein</topology>
    </subcellularLocation>
</comment>
<keyword evidence="3 6" id="KW-0812">Transmembrane</keyword>
<feature type="transmembrane region" description="Helical" evidence="6">
    <location>
        <begin position="407"/>
        <end position="425"/>
    </location>
</feature>
<dbReference type="PATRIC" id="fig|55758.3.peg.1253"/>
<sequence>MASKLVRGSFLILVGNLVFRVGGYVYRFLMATLLGPSSYGILGLTLPLQGIFQVLSAGGLPPAIAKYVAEYNALDEHALAKQSIFTSLKIMIFLGLLFGLLMVFFVAPWLAFDVFNKPLALYPLQAVGLITPFSVIVGAFRGAFQGVYKMEYILASRTFEQIGMILFATAFVIIGLSALGAVLGSVLGFVLSAVVSLILFKKYMWKYIPQPEENEKFSIADELKLAKKLIFFSVPVTVTALAEMGIYSICTFIMGMFITSSEIGHFTAADPIARLPLVISISVATTILPASSEAFALKSQELLDKYVSMSYKYSMLLIIPMCIGIAMFSKPIMELVYFLRPEYVLGAGALAILVLGMSFYSLFAISASIIQGIGNPKIPMYVLIFGAVVTFVLGWFLIPLFGIEGGALATTIASFLIMVPILGFTFHLTKTTPPYKFLGKLIVAAIIMAVFIYLIPSTILGLVIGIILCPILYITILILIKAFDKSDFEYIRNFSTKFGLISKLVNKIVDMAEKRY</sequence>
<comment type="caution">
    <text evidence="7">The sequence shown here is derived from an EMBL/GenBank/DDBJ whole genome shotgun (WGS) entry which is preliminary data.</text>
</comment>
<dbReference type="PANTHER" id="PTHR30250">
    <property type="entry name" value="PST FAMILY PREDICTED COLANIC ACID TRANSPORTER"/>
    <property type="match status" value="1"/>
</dbReference>
<keyword evidence="2" id="KW-1003">Cell membrane</keyword>
<feature type="transmembrane region" description="Helical" evidence="6">
    <location>
        <begin position="348"/>
        <end position="370"/>
    </location>
</feature>
<keyword evidence="5 6" id="KW-0472">Membrane</keyword>
<feature type="transmembrane region" description="Helical" evidence="6">
    <location>
        <begin position="90"/>
        <end position="112"/>
    </location>
</feature>
<dbReference type="InterPro" id="IPR050833">
    <property type="entry name" value="Poly_Biosynth_Transport"/>
</dbReference>
<organism evidence="7 8">
    <name type="scientific">Methanobrevibacter filiformis</name>
    <dbReference type="NCBI Taxonomy" id="55758"/>
    <lineage>
        <taxon>Archaea</taxon>
        <taxon>Methanobacteriati</taxon>
        <taxon>Methanobacteriota</taxon>
        <taxon>Methanomada group</taxon>
        <taxon>Methanobacteria</taxon>
        <taxon>Methanobacteriales</taxon>
        <taxon>Methanobacteriaceae</taxon>
        <taxon>Methanobrevibacter</taxon>
    </lineage>
</organism>
<feature type="transmembrane region" description="Helical" evidence="6">
    <location>
        <begin position="189"/>
        <end position="208"/>
    </location>
</feature>
<evidence type="ECO:0000256" key="4">
    <source>
        <dbReference type="ARBA" id="ARBA00022989"/>
    </source>
</evidence>
<dbReference type="AlphaFoldDB" id="A0A166AY90"/>
<feature type="transmembrane region" description="Helical" evidence="6">
    <location>
        <begin position="277"/>
        <end position="297"/>
    </location>
</feature>
<feature type="transmembrane region" description="Helical" evidence="6">
    <location>
        <begin position="437"/>
        <end position="455"/>
    </location>
</feature>
<evidence type="ECO:0000256" key="6">
    <source>
        <dbReference type="SAM" id="Phobius"/>
    </source>
</evidence>
<feature type="transmembrane region" description="Helical" evidence="6">
    <location>
        <begin position="382"/>
        <end position="401"/>
    </location>
</feature>
<evidence type="ECO:0000256" key="1">
    <source>
        <dbReference type="ARBA" id="ARBA00004651"/>
    </source>
</evidence>
<feature type="transmembrane region" description="Helical" evidence="6">
    <location>
        <begin position="9"/>
        <end position="30"/>
    </location>
</feature>
<feature type="transmembrane region" description="Helical" evidence="6">
    <location>
        <begin position="124"/>
        <end position="144"/>
    </location>
</feature>
<accession>A0A166AY90</accession>
<dbReference type="RefSeq" id="WP_066972310.1">
    <property type="nucleotide sequence ID" value="NZ_LWMT01000226.1"/>
</dbReference>
<evidence type="ECO:0000256" key="5">
    <source>
        <dbReference type="ARBA" id="ARBA00023136"/>
    </source>
</evidence>
<keyword evidence="8" id="KW-1185">Reference proteome</keyword>
<dbReference type="InterPro" id="IPR002797">
    <property type="entry name" value="Polysacc_synth"/>
</dbReference>
<dbReference type="Pfam" id="PF01943">
    <property type="entry name" value="Polysacc_synt"/>
    <property type="match status" value="1"/>
</dbReference>
<dbReference type="EMBL" id="LWMT01000226">
    <property type="protein sequence ID" value="KZX12624.1"/>
    <property type="molecule type" value="Genomic_DNA"/>
</dbReference>
<evidence type="ECO:0000313" key="7">
    <source>
        <dbReference type="EMBL" id="KZX12624.1"/>
    </source>
</evidence>
<dbReference type="CDD" id="cd13128">
    <property type="entry name" value="MATE_Wzx_like"/>
    <property type="match status" value="1"/>
</dbReference>
<evidence type="ECO:0000256" key="3">
    <source>
        <dbReference type="ARBA" id="ARBA00022692"/>
    </source>
</evidence>
<dbReference type="STRING" id="55758.MBFIL_10900"/>
<feature type="transmembrane region" description="Helical" evidence="6">
    <location>
        <begin position="461"/>
        <end position="483"/>
    </location>
</feature>
<dbReference type="Proteomes" id="UP000077066">
    <property type="component" value="Unassembled WGS sequence"/>
</dbReference>
<proteinExistence type="predicted"/>